<keyword evidence="5" id="KW-0663">Pyridoxal phosphate</keyword>
<name>A0A183GZ07_9BILA</name>
<dbReference type="SUPFAM" id="SSF53383">
    <property type="entry name" value="PLP-dependent transferases"/>
    <property type="match status" value="1"/>
</dbReference>
<evidence type="ECO:0000259" key="6">
    <source>
        <dbReference type="Pfam" id="PF00155"/>
    </source>
</evidence>
<reference evidence="9" key="1">
    <citation type="submission" date="2016-06" db="UniProtKB">
        <authorList>
            <consortium name="WormBaseParasite"/>
        </authorList>
    </citation>
    <scope>IDENTIFICATION</scope>
</reference>
<evidence type="ECO:0000256" key="1">
    <source>
        <dbReference type="ARBA" id="ARBA00001933"/>
    </source>
</evidence>
<dbReference type="Proteomes" id="UP000267606">
    <property type="component" value="Unassembled WGS sequence"/>
</dbReference>
<keyword evidence="3" id="KW-0032">Aminotransferase</keyword>
<dbReference type="InterPro" id="IPR004839">
    <property type="entry name" value="Aminotransferase_I/II_large"/>
</dbReference>
<dbReference type="PROSITE" id="PS00105">
    <property type="entry name" value="AA_TRANSFER_CLASS_1"/>
    <property type="match status" value="1"/>
</dbReference>
<dbReference type="PANTHER" id="PTHR46383:SF1">
    <property type="entry name" value="ASPARTATE AMINOTRANSFERASE"/>
    <property type="match status" value="1"/>
</dbReference>
<dbReference type="GO" id="GO:0008483">
    <property type="term" value="F:transaminase activity"/>
    <property type="evidence" value="ECO:0007669"/>
    <property type="project" value="UniProtKB-KW"/>
</dbReference>
<dbReference type="GO" id="GO:0030170">
    <property type="term" value="F:pyridoxal phosphate binding"/>
    <property type="evidence" value="ECO:0007669"/>
    <property type="project" value="InterPro"/>
</dbReference>
<organism evidence="9">
    <name type="scientific">Onchocerca flexuosa</name>
    <dbReference type="NCBI Taxonomy" id="387005"/>
    <lineage>
        <taxon>Eukaryota</taxon>
        <taxon>Metazoa</taxon>
        <taxon>Ecdysozoa</taxon>
        <taxon>Nematoda</taxon>
        <taxon>Chromadorea</taxon>
        <taxon>Rhabditida</taxon>
        <taxon>Spirurina</taxon>
        <taxon>Spiruromorpha</taxon>
        <taxon>Filarioidea</taxon>
        <taxon>Onchocercidae</taxon>
        <taxon>Onchocerca</taxon>
    </lineage>
</organism>
<reference evidence="7 8" key="2">
    <citation type="submission" date="2018-11" db="EMBL/GenBank/DDBJ databases">
        <authorList>
            <consortium name="Pathogen Informatics"/>
        </authorList>
    </citation>
    <scope>NUCLEOTIDE SEQUENCE [LARGE SCALE GENOMIC DNA]</scope>
</reference>
<dbReference type="PANTHER" id="PTHR46383">
    <property type="entry name" value="ASPARTATE AMINOTRANSFERASE"/>
    <property type="match status" value="1"/>
</dbReference>
<dbReference type="STRING" id="387005.A0A183GZ07"/>
<dbReference type="Pfam" id="PF00155">
    <property type="entry name" value="Aminotran_1_2"/>
    <property type="match status" value="1"/>
</dbReference>
<evidence type="ECO:0000313" key="8">
    <source>
        <dbReference type="Proteomes" id="UP000267606"/>
    </source>
</evidence>
<dbReference type="Gene3D" id="3.40.640.10">
    <property type="entry name" value="Type I PLP-dependent aspartate aminotransferase-like (Major domain)"/>
    <property type="match status" value="1"/>
</dbReference>
<dbReference type="GO" id="GO:0006520">
    <property type="term" value="P:amino acid metabolic process"/>
    <property type="evidence" value="ECO:0007669"/>
    <property type="project" value="InterPro"/>
</dbReference>
<protein>
    <submittedName>
        <fullName evidence="9">Aminotran_1_2 domain-containing protein</fullName>
    </submittedName>
</protein>
<evidence type="ECO:0000256" key="4">
    <source>
        <dbReference type="ARBA" id="ARBA00022679"/>
    </source>
</evidence>
<dbReference type="InterPro" id="IPR015421">
    <property type="entry name" value="PyrdxlP-dep_Trfase_major"/>
</dbReference>
<dbReference type="InterPro" id="IPR004838">
    <property type="entry name" value="NHTrfase_class1_PyrdxlP-BS"/>
</dbReference>
<keyword evidence="8" id="KW-1185">Reference proteome</keyword>
<dbReference type="EMBL" id="UZAJ01000154">
    <property type="protein sequence ID" value="VDO25901.1"/>
    <property type="molecule type" value="Genomic_DNA"/>
</dbReference>
<keyword evidence="4" id="KW-0808">Transferase</keyword>
<evidence type="ECO:0000256" key="5">
    <source>
        <dbReference type="ARBA" id="ARBA00022898"/>
    </source>
</evidence>
<comment type="similarity">
    <text evidence="2">Belongs to the class-I pyridoxal-phosphate-dependent aminotransferase family.</text>
</comment>
<gene>
    <name evidence="7" type="ORF">OFLC_LOCUS467</name>
</gene>
<sequence length="83" mass="9627">MTSGTPPRERFLDDIYEHIVYDGKVQVEPKLDDRVFVVNGVSKACAMTGWRIGHVAGRSDFSDIRQECHRDRKPNVIHFIIWN</sequence>
<evidence type="ECO:0000313" key="7">
    <source>
        <dbReference type="EMBL" id="VDO25901.1"/>
    </source>
</evidence>
<evidence type="ECO:0000313" key="9">
    <source>
        <dbReference type="WBParaSite" id="OFLC_0000046601-mRNA-1"/>
    </source>
</evidence>
<accession>A0A183GZ07</accession>
<dbReference type="InterPro" id="IPR050596">
    <property type="entry name" value="AspAT/PAT-like"/>
</dbReference>
<evidence type="ECO:0000256" key="3">
    <source>
        <dbReference type="ARBA" id="ARBA00022576"/>
    </source>
</evidence>
<dbReference type="InterPro" id="IPR015424">
    <property type="entry name" value="PyrdxlP-dep_Trfase"/>
</dbReference>
<evidence type="ECO:0000256" key="2">
    <source>
        <dbReference type="ARBA" id="ARBA00007441"/>
    </source>
</evidence>
<dbReference type="WBParaSite" id="OFLC_0000046601-mRNA-1">
    <property type="protein sequence ID" value="OFLC_0000046601-mRNA-1"/>
    <property type="gene ID" value="OFLC_0000046601"/>
</dbReference>
<proteinExistence type="inferred from homology"/>
<feature type="domain" description="Aminotransferase class I/classII large" evidence="6">
    <location>
        <begin position="11"/>
        <end position="61"/>
    </location>
</feature>
<comment type="cofactor">
    <cofactor evidence="1">
        <name>pyridoxal 5'-phosphate</name>
        <dbReference type="ChEBI" id="CHEBI:597326"/>
    </cofactor>
</comment>
<dbReference type="AlphaFoldDB" id="A0A183GZ07"/>